<evidence type="ECO:0000313" key="1">
    <source>
        <dbReference type="EMBL" id="MYM92410.1"/>
    </source>
</evidence>
<gene>
    <name evidence="1" type="ORF">GTP90_00885</name>
</gene>
<dbReference type="Proteomes" id="UP000447355">
    <property type="component" value="Unassembled WGS sequence"/>
</dbReference>
<dbReference type="EMBL" id="WWCX01000001">
    <property type="protein sequence ID" value="MYM92410.1"/>
    <property type="molecule type" value="Genomic_DNA"/>
</dbReference>
<reference evidence="1" key="1">
    <citation type="submission" date="2019-12" db="EMBL/GenBank/DDBJ databases">
        <title>Novel species isolated from a subtropical stream in China.</title>
        <authorList>
            <person name="Lu H."/>
        </authorList>
    </citation>
    <scope>NUCLEOTIDE SEQUENCE [LARGE SCALE GENOMIC DNA]</scope>
    <source>
        <strain evidence="1">FT81W</strain>
    </source>
</reference>
<name>A0A845GFX5_9BURK</name>
<dbReference type="AlphaFoldDB" id="A0A845GFX5"/>
<dbReference type="RefSeq" id="WP_161081682.1">
    <property type="nucleotide sequence ID" value="NZ_WWCX01000001.1"/>
</dbReference>
<sequence length="67" mass="7850">MSKKMTEKRDQLLKSREDLKQIKLLRQKVRFGVPGAAGELEARRQARILRNAVKSPLEQIHMEPKRL</sequence>
<accession>A0A845GFX5</accession>
<comment type="caution">
    <text evidence="1">The sequence shown here is derived from an EMBL/GenBank/DDBJ whole genome shotgun (WGS) entry which is preliminary data.</text>
</comment>
<evidence type="ECO:0000313" key="2">
    <source>
        <dbReference type="Proteomes" id="UP000447355"/>
    </source>
</evidence>
<protein>
    <submittedName>
        <fullName evidence="1">Uncharacterized protein</fullName>
    </submittedName>
</protein>
<proteinExistence type="predicted"/>
<organism evidence="1 2">
    <name type="scientific">Duganella vulcania</name>
    <dbReference type="NCBI Taxonomy" id="2692166"/>
    <lineage>
        <taxon>Bacteria</taxon>
        <taxon>Pseudomonadati</taxon>
        <taxon>Pseudomonadota</taxon>
        <taxon>Betaproteobacteria</taxon>
        <taxon>Burkholderiales</taxon>
        <taxon>Oxalobacteraceae</taxon>
        <taxon>Telluria group</taxon>
        <taxon>Duganella</taxon>
    </lineage>
</organism>